<feature type="domain" description="Histidine kinase" evidence="7">
    <location>
        <begin position="136"/>
        <end position="355"/>
    </location>
</feature>
<keyword evidence="3" id="KW-0597">Phosphoprotein</keyword>
<evidence type="ECO:0000256" key="6">
    <source>
        <dbReference type="SAM" id="Phobius"/>
    </source>
</evidence>
<feature type="transmembrane region" description="Helical" evidence="6">
    <location>
        <begin position="12"/>
        <end position="31"/>
    </location>
</feature>
<dbReference type="Proteomes" id="UP001138686">
    <property type="component" value="Unassembled WGS sequence"/>
</dbReference>
<protein>
    <recommendedName>
        <fullName evidence="2">histidine kinase</fullName>
        <ecNumber evidence="2">2.7.13.3</ecNumber>
    </recommendedName>
</protein>
<evidence type="ECO:0000256" key="3">
    <source>
        <dbReference type="ARBA" id="ARBA00022553"/>
    </source>
</evidence>
<sequence>MFLRLPKIVTSLPSAIIITTVAIIGITGLDYLTGAELSFSIFYLIPLSLFALYHKSGKTSIVLFSILAGIGWFLVDSQTKVYTSAFYPIWNAFVRFTIFSSFGLLLYFYKMRQLASHEKNKQLNLVNTEKNKFLGMAAHDLRNPINGINTITNMLLQDPEYQITPPTKQMLELVNQLSNNMLSLIKNLLDVSKIESGHITLEKKSLDYVAFISEKITVHNLLAKRKHINIVLETQKPSLRATFDPNYIAEVLENLLSNAVKYAPNHTSVTVRVFEDPNTITTQVIDEGPGISPAEQQRLFRYFQTASSQPTAGEVTTGLGLAIAKKVITAHQGTIGVTSELGHGATFYYCFPKGD</sequence>
<evidence type="ECO:0000259" key="7">
    <source>
        <dbReference type="PROSITE" id="PS50109"/>
    </source>
</evidence>
<dbReference type="EMBL" id="JAHWDP010000003">
    <property type="protein sequence ID" value="MBW2937880.1"/>
    <property type="molecule type" value="Genomic_DNA"/>
</dbReference>
<reference evidence="8" key="1">
    <citation type="submission" date="2021-07" db="EMBL/GenBank/DDBJ databases">
        <title>Aureisphaera sp. CAU 1614 isolated from sea sediment.</title>
        <authorList>
            <person name="Kim W."/>
        </authorList>
    </citation>
    <scope>NUCLEOTIDE SEQUENCE</scope>
    <source>
        <strain evidence="8">CAU 1614</strain>
    </source>
</reference>
<dbReference type="PANTHER" id="PTHR43547:SF2">
    <property type="entry name" value="HYBRID SIGNAL TRANSDUCTION HISTIDINE KINASE C"/>
    <property type="match status" value="1"/>
</dbReference>
<comment type="caution">
    <text evidence="8">The sequence shown here is derived from an EMBL/GenBank/DDBJ whole genome shotgun (WGS) entry which is preliminary data.</text>
</comment>
<evidence type="ECO:0000313" key="9">
    <source>
        <dbReference type="Proteomes" id="UP001138686"/>
    </source>
</evidence>
<dbReference type="InterPro" id="IPR003594">
    <property type="entry name" value="HATPase_dom"/>
</dbReference>
<evidence type="ECO:0000313" key="8">
    <source>
        <dbReference type="EMBL" id="MBW2937880.1"/>
    </source>
</evidence>
<dbReference type="InterPro" id="IPR003661">
    <property type="entry name" value="HisK_dim/P_dom"/>
</dbReference>
<evidence type="ECO:0000256" key="5">
    <source>
        <dbReference type="ARBA" id="ARBA00022777"/>
    </source>
</evidence>
<organism evidence="8 9">
    <name type="scientific">Halomarinibacterium sedimenti</name>
    <dbReference type="NCBI Taxonomy" id="2857106"/>
    <lineage>
        <taxon>Bacteria</taxon>
        <taxon>Pseudomonadati</taxon>
        <taxon>Bacteroidota</taxon>
        <taxon>Flavobacteriia</taxon>
        <taxon>Flavobacteriales</taxon>
        <taxon>Flavobacteriaceae</taxon>
        <taxon>Halomarinibacterium</taxon>
    </lineage>
</organism>
<dbReference type="RefSeq" id="WP_219052328.1">
    <property type="nucleotide sequence ID" value="NZ_JAHWDP010000003.1"/>
</dbReference>
<keyword evidence="4" id="KW-0808">Transferase</keyword>
<evidence type="ECO:0000256" key="2">
    <source>
        <dbReference type="ARBA" id="ARBA00012438"/>
    </source>
</evidence>
<keyword evidence="6" id="KW-0472">Membrane</keyword>
<dbReference type="EC" id="2.7.13.3" evidence="2"/>
<dbReference type="PROSITE" id="PS50109">
    <property type="entry name" value="HIS_KIN"/>
    <property type="match status" value="1"/>
</dbReference>
<dbReference type="InterPro" id="IPR005467">
    <property type="entry name" value="His_kinase_dom"/>
</dbReference>
<dbReference type="SMART" id="SM00388">
    <property type="entry name" value="HisKA"/>
    <property type="match status" value="1"/>
</dbReference>
<keyword evidence="5 8" id="KW-0418">Kinase</keyword>
<evidence type="ECO:0000256" key="1">
    <source>
        <dbReference type="ARBA" id="ARBA00000085"/>
    </source>
</evidence>
<keyword evidence="9" id="KW-1185">Reference proteome</keyword>
<dbReference type="Pfam" id="PF00512">
    <property type="entry name" value="HisKA"/>
    <property type="match status" value="1"/>
</dbReference>
<comment type="catalytic activity">
    <reaction evidence="1">
        <text>ATP + protein L-histidine = ADP + protein N-phospho-L-histidine.</text>
        <dbReference type="EC" id="2.7.13.3"/>
    </reaction>
</comment>
<evidence type="ECO:0000256" key="4">
    <source>
        <dbReference type="ARBA" id="ARBA00022679"/>
    </source>
</evidence>
<accession>A0A9X1JVL6</accession>
<dbReference type="GO" id="GO:0000155">
    <property type="term" value="F:phosphorelay sensor kinase activity"/>
    <property type="evidence" value="ECO:0007669"/>
    <property type="project" value="InterPro"/>
</dbReference>
<gene>
    <name evidence="8" type="ORF">KXJ69_07150</name>
</gene>
<dbReference type="FunFam" id="3.30.565.10:FF:000006">
    <property type="entry name" value="Sensor histidine kinase WalK"/>
    <property type="match status" value="1"/>
</dbReference>
<feature type="transmembrane region" description="Helical" evidence="6">
    <location>
        <begin position="60"/>
        <end position="75"/>
    </location>
</feature>
<feature type="transmembrane region" description="Helical" evidence="6">
    <location>
        <begin position="87"/>
        <end position="109"/>
    </location>
</feature>
<dbReference type="PANTHER" id="PTHR43547">
    <property type="entry name" value="TWO-COMPONENT HISTIDINE KINASE"/>
    <property type="match status" value="1"/>
</dbReference>
<keyword evidence="6" id="KW-0812">Transmembrane</keyword>
<name>A0A9X1JVL6_9FLAO</name>
<dbReference type="Pfam" id="PF02518">
    <property type="entry name" value="HATPase_c"/>
    <property type="match status" value="1"/>
</dbReference>
<proteinExistence type="predicted"/>
<dbReference type="CDD" id="cd00082">
    <property type="entry name" value="HisKA"/>
    <property type="match status" value="1"/>
</dbReference>
<keyword evidence="6" id="KW-1133">Transmembrane helix</keyword>
<dbReference type="SMART" id="SM00387">
    <property type="entry name" value="HATPase_c"/>
    <property type="match status" value="1"/>
</dbReference>
<feature type="transmembrane region" description="Helical" evidence="6">
    <location>
        <begin position="37"/>
        <end position="53"/>
    </location>
</feature>
<dbReference type="AlphaFoldDB" id="A0A9X1JVL6"/>